<accession>A0ABV3ZQK1</accession>
<name>A0ABV3ZQK1_9BACT</name>
<evidence type="ECO:0000313" key="2">
    <source>
        <dbReference type="Proteomes" id="UP001560573"/>
    </source>
</evidence>
<sequence length="130" mass="14725">MYKAKFQNATLKFPDMAYGFSDYIAILLNSDNTELVNKGVRFSIVHASIQSLKSLNTECASKEVRDRIDKISLKALDYLEANIDTIMTVSKDNINDKPSQAQQGFFRAVEAFFQALKPERLTEKSHQPDS</sequence>
<gene>
    <name evidence="1" type="ORF">QTN47_27160</name>
</gene>
<dbReference type="EMBL" id="JAULBC010000015">
    <property type="protein sequence ID" value="MEX6691219.1"/>
    <property type="molecule type" value="Genomic_DNA"/>
</dbReference>
<reference evidence="1 2" key="1">
    <citation type="submission" date="2023-07" db="EMBL/GenBank/DDBJ databases">
        <authorList>
            <person name="Lian W.-H."/>
        </authorList>
    </citation>
    <scope>NUCLEOTIDE SEQUENCE [LARGE SCALE GENOMIC DNA]</scope>
    <source>
        <strain evidence="1 2">SYSU DXS3180</strain>
    </source>
</reference>
<keyword evidence="2" id="KW-1185">Reference proteome</keyword>
<evidence type="ECO:0000313" key="1">
    <source>
        <dbReference type="EMBL" id="MEX6691219.1"/>
    </source>
</evidence>
<protein>
    <recommendedName>
        <fullName evidence="3">CRISPR type III-B/RAMP module-associated protein Cmr5</fullName>
    </recommendedName>
</protein>
<dbReference type="RefSeq" id="WP_369332635.1">
    <property type="nucleotide sequence ID" value="NZ_JAULBC010000015.1"/>
</dbReference>
<organism evidence="1 2">
    <name type="scientific">Danxiaibacter flavus</name>
    <dbReference type="NCBI Taxonomy" id="3049108"/>
    <lineage>
        <taxon>Bacteria</taxon>
        <taxon>Pseudomonadati</taxon>
        <taxon>Bacteroidota</taxon>
        <taxon>Chitinophagia</taxon>
        <taxon>Chitinophagales</taxon>
        <taxon>Chitinophagaceae</taxon>
        <taxon>Danxiaibacter</taxon>
    </lineage>
</organism>
<proteinExistence type="predicted"/>
<evidence type="ECO:0008006" key="3">
    <source>
        <dbReference type="Google" id="ProtNLM"/>
    </source>
</evidence>
<dbReference type="Proteomes" id="UP001560573">
    <property type="component" value="Unassembled WGS sequence"/>
</dbReference>
<comment type="caution">
    <text evidence="1">The sequence shown here is derived from an EMBL/GenBank/DDBJ whole genome shotgun (WGS) entry which is preliminary data.</text>
</comment>